<proteinExistence type="predicted"/>
<protein>
    <submittedName>
        <fullName evidence="1">Unannotated protein</fullName>
    </submittedName>
</protein>
<accession>A0A6J6QCD9</accession>
<dbReference type="AlphaFoldDB" id="A0A6J6QCD9"/>
<sequence>MHFKLATEVQEESTITDLTNFDFWKSRDNFGNRLGVLSITSIARDVNNDTIVRGLNNIQGSHVATCCGNCSGDARGGGRGGGSLQADGDCVPRTRITHDLLSVINRLYLYCRSDVLWPDRNSCERQSRSLSNCCNNSRCARNRGSFSDTTQTIRRVLICIFEDD</sequence>
<name>A0A6J6QCD9_9ZZZZ</name>
<evidence type="ECO:0000313" key="1">
    <source>
        <dbReference type="EMBL" id="CAB4706855.1"/>
    </source>
</evidence>
<gene>
    <name evidence="1" type="ORF">UFOPK2593_00933</name>
</gene>
<reference evidence="1" key="1">
    <citation type="submission" date="2020-05" db="EMBL/GenBank/DDBJ databases">
        <authorList>
            <person name="Chiriac C."/>
            <person name="Salcher M."/>
            <person name="Ghai R."/>
            <person name="Kavagutti S V."/>
        </authorList>
    </citation>
    <scope>NUCLEOTIDE SEQUENCE</scope>
</reference>
<organism evidence="1">
    <name type="scientific">freshwater metagenome</name>
    <dbReference type="NCBI Taxonomy" id="449393"/>
    <lineage>
        <taxon>unclassified sequences</taxon>
        <taxon>metagenomes</taxon>
        <taxon>ecological metagenomes</taxon>
    </lineage>
</organism>
<dbReference type="EMBL" id="CAEZXW010000056">
    <property type="protein sequence ID" value="CAB4706855.1"/>
    <property type="molecule type" value="Genomic_DNA"/>
</dbReference>